<accession>A0ACB8B850</accession>
<dbReference type="EMBL" id="MU266543">
    <property type="protein sequence ID" value="KAH7921083.1"/>
    <property type="molecule type" value="Genomic_DNA"/>
</dbReference>
<evidence type="ECO:0000313" key="2">
    <source>
        <dbReference type="Proteomes" id="UP000790709"/>
    </source>
</evidence>
<reference evidence="1" key="1">
    <citation type="journal article" date="2021" name="New Phytol.">
        <title>Evolutionary innovations through gain and loss of genes in the ectomycorrhizal Boletales.</title>
        <authorList>
            <person name="Wu G."/>
            <person name="Miyauchi S."/>
            <person name="Morin E."/>
            <person name="Kuo A."/>
            <person name="Drula E."/>
            <person name="Varga T."/>
            <person name="Kohler A."/>
            <person name="Feng B."/>
            <person name="Cao Y."/>
            <person name="Lipzen A."/>
            <person name="Daum C."/>
            <person name="Hundley H."/>
            <person name="Pangilinan J."/>
            <person name="Johnson J."/>
            <person name="Barry K."/>
            <person name="LaButti K."/>
            <person name="Ng V."/>
            <person name="Ahrendt S."/>
            <person name="Min B."/>
            <person name="Choi I.G."/>
            <person name="Park H."/>
            <person name="Plett J.M."/>
            <person name="Magnuson J."/>
            <person name="Spatafora J.W."/>
            <person name="Nagy L.G."/>
            <person name="Henrissat B."/>
            <person name="Grigoriev I.V."/>
            <person name="Yang Z.L."/>
            <person name="Xu J."/>
            <person name="Martin F.M."/>
        </authorList>
    </citation>
    <scope>NUCLEOTIDE SEQUENCE</scope>
    <source>
        <strain evidence="1">KUC20120723A-06</strain>
    </source>
</reference>
<sequence>VSSRLSISHISHPQSYPNHYAGAPSPDSNHSISSHSQASGPPTPSYAAYRDDSHDSAPYQSNQTILEPVADQSNMSGGYMSSQNHLVHGTYSHTLMTHQSLPRYDSPPPILAPIQDERVVRGDPRIPHMHHSTSLPGTMSYMQHPQSHSAYPYQTPHLSLSQSYGSLRGKNTAGF</sequence>
<feature type="non-terminal residue" evidence="1">
    <location>
        <position position="1"/>
    </location>
</feature>
<keyword evidence="2" id="KW-1185">Reference proteome</keyword>
<evidence type="ECO:0000313" key="1">
    <source>
        <dbReference type="EMBL" id="KAH7921083.1"/>
    </source>
</evidence>
<comment type="caution">
    <text evidence="1">The sequence shown here is derived from an EMBL/GenBank/DDBJ whole genome shotgun (WGS) entry which is preliminary data.</text>
</comment>
<organism evidence="1 2">
    <name type="scientific">Leucogyrophana mollusca</name>
    <dbReference type="NCBI Taxonomy" id="85980"/>
    <lineage>
        <taxon>Eukaryota</taxon>
        <taxon>Fungi</taxon>
        <taxon>Dikarya</taxon>
        <taxon>Basidiomycota</taxon>
        <taxon>Agaricomycotina</taxon>
        <taxon>Agaricomycetes</taxon>
        <taxon>Agaricomycetidae</taxon>
        <taxon>Boletales</taxon>
        <taxon>Boletales incertae sedis</taxon>
        <taxon>Leucogyrophana</taxon>
    </lineage>
</organism>
<feature type="non-terminal residue" evidence="1">
    <location>
        <position position="175"/>
    </location>
</feature>
<name>A0ACB8B850_9AGAM</name>
<dbReference type="Proteomes" id="UP000790709">
    <property type="component" value="Unassembled WGS sequence"/>
</dbReference>
<gene>
    <name evidence="1" type="ORF">BV22DRAFT_979189</name>
</gene>
<protein>
    <submittedName>
        <fullName evidence="1">Uncharacterized protein</fullName>
    </submittedName>
</protein>
<proteinExistence type="predicted"/>